<dbReference type="PROSITE" id="PS51257">
    <property type="entry name" value="PROKAR_LIPOPROTEIN"/>
    <property type="match status" value="1"/>
</dbReference>
<evidence type="ECO:0000313" key="3">
    <source>
        <dbReference type="Proteomes" id="UP000603227"/>
    </source>
</evidence>
<protein>
    <submittedName>
        <fullName evidence="2">Uncharacterized protein</fullName>
    </submittedName>
</protein>
<evidence type="ECO:0000256" key="1">
    <source>
        <dbReference type="SAM" id="MobiDB-lite"/>
    </source>
</evidence>
<name>A0A918Z9N8_9ACTN</name>
<organism evidence="2 3">
    <name type="scientific">Streptomyces capitiformicae</name>
    <dbReference type="NCBI Taxonomy" id="2014920"/>
    <lineage>
        <taxon>Bacteria</taxon>
        <taxon>Bacillati</taxon>
        <taxon>Actinomycetota</taxon>
        <taxon>Actinomycetes</taxon>
        <taxon>Kitasatosporales</taxon>
        <taxon>Streptomycetaceae</taxon>
        <taxon>Streptomyces</taxon>
    </lineage>
</organism>
<reference evidence="2" key="2">
    <citation type="submission" date="2020-09" db="EMBL/GenBank/DDBJ databases">
        <authorList>
            <person name="Sun Q."/>
            <person name="Zhou Y."/>
        </authorList>
    </citation>
    <scope>NUCLEOTIDE SEQUENCE</scope>
    <source>
        <strain evidence="2">CGMCC 4.7403</strain>
    </source>
</reference>
<reference evidence="2" key="1">
    <citation type="journal article" date="2014" name="Int. J. Syst. Evol. Microbiol.">
        <title>Complete genome sequence of Corynebacterium casei LMG S-19264T (=DSM 44701T), isolated from a smear-ripened cheese.</title>
        <authorList>
            <consortium name="US DOE Joint Genome Institute (JGI-PGF)"/>
            <person name="Walter F."/>
            <person name="Albersmeier A."/>
            <person name="Kalinowski J."/>
            <person name="Ruckert C."/>
        </authorList>
    </citation>
    <scope>NUCLEOTIDE SEQUENCE</scope>
    <source>
        <strain evidence="2">CGMCC 4.7403</strain>
    </source>
</reference>
<accession>A0A918Z9N8</accession>
<gene>
    <name evidence="2" type="ORF">GCM10017771_62530</name>
</gene>
<keyword evidence="3" id="KW-1185">Reference proteome</keyword>
<feature type="region of interest" description="Disordered" evidence="1">
    <location>
        <begin position="35"/>
        <end position="97"/>
    </location>
</feature>
<sequence>MAREEGTPASSTVGRPSFTASASVISICSCTHAGAGADRGEVKTPSSDRAAAAVCSPGGRGSEPFPDALHGDRVPGEHDQQPVAVGDAPYRQHRAGHRLRRIPDSLAARLVRPPPSRVPNAPRRSALWTATAGLAIAVGRLVAMALLENHGWSSTLVVRG</sequence>
<proteinExistence type="predicted"/>
<dbReference type="AlphaFoldDB" id="A0A918Z9N8"/>
<dbReference type="EMBL" id="BNAT01000026">
    <property type="protein sequence ID" value="GHE42809.1"/>
    <property type="molecule type" value="Genomic_DNA"/>
</dbReference>
<evidence type="ECO:0000313" key="2">
    <source>
        <dbReference type="EMBL" id="GHE42809.1"/>
    </source>
</evidence>
<comment type="caution">
    <text evidence="2">The sequence shown here is derived from an EMBL/GenBank/DDBJ whole genome shotgun (WGS) entry which is preliminary data.</text>
</comment>
<feature type="compositionally biased region" description="Basic and acidic residues" evidence="1">
    <location>
        <begin position="69"/>
        <end position="80"/>
    </location>
</feature>
<dbReference type="Proteomes" id="UP000603227">
    <property type="component" value="Unassembled WGS sequence"/>
</dbReference>